<comment type="similarity">
    <text evidence="2">Belongs to the ABC-4 integral membrane protein family. LolC/E subfamily.</text>
</comment>
<proteinExistence type="inferred from homology"/>
<protein>
    <submittedName>
        <fullName evidence="9">ABC transporter permease</fullName>
    </submittedName>
</protein>
<dbReference type="InterPro" id="IPR051447">
    <property type="entry name" value="Lipoprotein-release_system"/>
</dbReference>
<feature type="transmembrane region" description="Helical" evidence="7">
    <location>
        <begin position="245"/>
        <end position="270"/>
    </location>
</feature>
<organism evidence="9 10">
    <name type="scientific">Candidatus Nesciobacter abundans</name>
    <dbReference type="NCBI Taxonomy" id="2601668"/>
    <lineage>
        <taxon>Bacteria</taxon>
        <taxon>Pseudomonadati</taxon>
        <taxon>Pseudomonadota</taxon>
        <taxon>Alphaproteobacteria</taxon>
        <taxon>Holosporales</taxon>
        <taxon>Holosporaceae</taxon>
        <taxon>Candidatus Nesciobacter</taxon>
    </lineage>
</organism>
<keyword evidence="5 7" id="KW-1133">Transmembrane helix</keyword>
<evidence type="ECO:0000256" key="6">
    <source>
        <dbReference type="ARBA" id="ARBA00023136"/>
    </source>
</evidence>
<evidence type="ECO:0000259" key="8">
    <source>
        <dbReference type="Pfam" id="PF02687"/>
    </source>
</evidence>
<evidence type="ECO:0000313" key="9">
    <source>
        <dbReference type="EMBL" id="QEK39148.1"/>
    </source>
</evidence>
<evidence type="ECO:0000256" key="5">
    <source>
        <dbReference type="ARBA" id="ARBA00022989"/>
    </source>
</evidence>
<dbReference type="AlphaFoldDB" id="A0A5C0UGF2"/>
<keyword evidence="4 7" id="KW-0812">Transmembrane</keyword>
<comment type="subcellular location">
    <subcellularLocation>
        <location evidence="1">Cell membrane</location>
        <topology evidence="1">Multi-pass membrane protein</topology>
    </subcellularLocation>
</comment>
<evidence type="ECO:0000256" key="2">
    <source>
        <dbReference type="ARBA" id="ARBA00005236"/>
    </source>
</evidence>
<evidence type="ECO:0000256" key="3">
    <source>
        <dbReference type="ARBA" id="ARBA00022475"/>
    </source>
</evidence>
<dbReference type="RefSeq" id="WP_148972271.1">
    <property type="nucleotide sequence ID" value="NZ_CP043314.1"/>
</dbReference>
<dbReference type="GO" id="GO:0098797">
    <property type="term" value="C:plasma membrane protein complex"/>
    <property type="evidence" value="ECO:0007669"/>
    <property type="project" value="TreeGrafter"/>
</dbReference>
<keyword evidence="3" id="KW-1003">Cell membrane</keyword>
<name>A0A5C0UGF2_9PROT</name>
<dbReference type="GO" id="GO:0044874">
    <property type="term" value="P:lipoprotein localization to outer membrane"/>
    <property type="evidence" value="ECO:0007669"/>
    <property type="project" value="TreeGrafter"/>
</dbReference>
<sequence>MTGKRTKKVMWITILSIGFSLGILIKTIAIMRGFQESILQKSLHIYGHMDVVSQKGFKVDFLKKKDWYVRSIKNSEKHGMINHYSSTKGVKIVSADPEDIDYIIQNKWINKKFQKNKTGDVESIAVGQKLAKEFGLRIGSYADLLIPHGFGSNNISIKKIRAKVVGIFSLGFHSFDRNVIFTLGHGLDKYTIGNPEETHTVYTTNPEKIENYKKEVYKENRNALSVWTWKDTNPSLKQMFVMQNLVIGIFIGLFVLCAMVQSTNSLWMLISEKTRDISLLKAFGASKKQIFWLFANLSIIMSISSVLIGTLFGVSMIKIFPYIMSFIKNRMGINIIHGDTFGFTEFFPRIEVLDLVIITFSAFFIMCFILFFAARSATKTDILKGINF</sequence>
<evidence type="ECO:0000256" key="7">
    <source>
        <dbReference type="SAM" id="Phobius"/>
    </source>
</evidence>
<feature type="domain" description="ABC3 transporter permease C-terminal" evidence="8">
    <location>
        <begin position="249"/>
        <end position="381"/>
    </location>
</feature>
<feature type="transmembrane region" description="Helical" evidence="7">
    <location>
        <begin position="355"/>
        <end position="374"/>
    </location>
</feature>
<dbReference type="EMBL" id="CP043314">
    <property type="protein sequence ID" value="QEK39148.1"/>
    <property type="molecule type" value="Genomic_DNA"/>
</dbReference>
<evidence type="ECO:0000313" key="10">
    <source>
        <dbReference type="Proteomes" id="UP000324924"/>
    </source>
</evidence>
<dbReference type="PANTHER" id="PTHR30489">
    <property type="entry name" value="LIPOPROTEIN-RELEASING SYSTEM TRANSMEMBRANE PROTEIN LOLE"/>
    <property type="match status" value="1"/>
</dbReference>
<feature type="transmembrane region" description="Helical" evidence="7">
    <location>
        <begin position="291"/>
        <end position="317"/>
    </location>
</feature>
<dbReference type="Proteomes" id="UP000324924">
    <property type="component" value="Chromosome"/>
</dbReference>
<evidence type="ECO:0000256" key="1">
    <source>
        <dbReference type="ARBA" id="ARBA00004651"/>
    </source>
</evidence>
<dbReference type="PANTHER" id="PTHR30489:SF0">
    <property type="entry name" value="LIPOPROTEIN-RELEASING SYSTEM TRANSMEMBRANE PROTEIN LOLE"/>
    <property type="match status" value="1"/>
</dbReference>
<dbReference type="InterPro" id="IPR003838">
    <property type="entry name" value="ABC3_permease_C"/>
</dbReference>
<keyword evidence="10" id="KW-1185">Reference proteome</keyword>
<keyword evidence="6 7" id="KW-0472">Membrane</keyword>
<feature type="transmembrane region" description="Helical" evidence="7">
    <location>
        <begin position="12"/>
        <end position="34"/>
    </location>
</feature>
<dbReference type="OrthoDB" id="9808461at2"/>
<dbReference type="Pfam" id="PF02687">
    <property type="entry name" value="FtsX"/>
    <property type="match status" value="1"/>
</dbReference>
<reference evidence="9 10" key="1">
    <citation type="submission" date="2019-08" db="EMBL/GenBank/DDBJ databases">
        <title>Highly reduced genomes of protist endosymbionts show evolutionary convergence.</title>
        <authorList>
            <person name="George E."/>
            <person name="Husnik F."/>
            <person name="Tashyreva D."/>
            <person name="Prokopchuk G."/>
            <person name="Horak A."/>
            <person name="Kwong W.K."/>
            <person name="Lukes J."/>
            <person name="Keeling P.J."/>
        </authorList>
    </citation>
    <scope>NUCLEOTIDE SEQUENCE [LARGE SCALE GENOMIC DNA]</scope>
    <source>
        <strain evidence="9">1604HC</strain>
    </source>
</reference>
<gene>
    <name evidence="9" type="ORF">FZC36_01725</name>
</gene>
<dbReference type="KEGG" id="nabu:FZC36_01725"/>
<evidence type="ECO:0000256" key="4">
    <source>
        <dbReference type="ARBA" id="ARBA00022692"/>
    </source>
</evidence>
<accession>A0A5C0UGF2</accession>